<dbReference type="RefSeq" id="WP_345330877.1">
    <property type="nucleotide sequence ID" value="NZ_BAABJI010000002.1"/>
</dbReference>
<protein>
    <submittedName>
        <fullName evidence="1">Uncharacterized protein</fullName>
    </submittedName>
</protein>
<keyword evidence="2" id="KW-1185">Reference proteome</keyword>
<name>A0ABP9FW01_9SPHI</name>
<organism evidence="1 2">
    <name type="scientific">Mucilaginibacter defluvii</name>
    <dbReference type="NCBI Taxonomy" id="1196019"/>
    <lineage>
        <taxon>Bacteria</taxon>
        <taxon>Pseudomonadati</taxon>
        <taxon>Bacteroidota</taxon>
        <taxon>Sphingobacteriia</taxon>
        <taxon>Sphingobacteriales</taxon>
        <taxon>Sphingobacteriaceae</taxon>
        <taxon>Mucilaginibacter</taxon>
    </lineage>
</organism>
<comment type="caution">
    <text evidence="1">The sequence shown here is derived from an EMBL/GenBank/DDBJ whole genome shotgun (WGS) entry which is preliminary data.</text>
</comment>
<reference evidence="2" key="1">
    <citation type="journal article" date="2019" name="Int. J. Syst. Evol. Microbiol.">
        <title>The Global Catalogue of Microorganisms (GCM) 10K type strain sequencing project: providing services to taxonomists for standard genome sequencing and annotation.</title>
        <authorList>
            <consortium name="The Broad Institute Genomics Platform"/>
            <consortium name="The Broad Institute Genome Sequencing Center for Infectious Disease"/>
            <person name="Wu L."/>
            <person name="Ma J."/>
        </authorList>
    </citation>
    <scope>NUCLEOTIDE SEQUENCE [LARGE SCALE GENOMIC DNA]</scope>
    <source>
        <strain evidence="2">JCM 18283</strain>
    </source>
</reference>
<dbReference type="Proteomes" id="UP001501436">
    <property type="component" value="Unassembled WGS sequence"/>
</dbReference>
<sequence>MPVYNPLFTNEFLSDRLASFELSSVVNIDTIRETITNLIGSLNNKKFDYMKEEALKSRFLMEFFGNVLGFSYKNTDKWLFDEEVKSLTDGTKSDGALGLFYITDSGIAREVRLVIELKNTKTELDGPQQDRQQKITPVEQAMLYGSKTGGNCQWVVVTNIKEIRFYRANDQTRYQRFLLNELINEDTLRELLYLFHRDRFFTGGVSATDGLYRLVRKASTGKERYKQHIVDQLYQCLKRFDQLSYIDPRRIANMKPFNILDEHVWHYTDGHLFTLNPAIYDLLNAVEVSNGEVNITTDYEAMLKEAVVIEYKKKIEYVLDKLYDAQVTHFSALADLEAEKVKNKGVIGFSYRSIMALNDKNSVTLQLSRQTKKDCNCLLCIYHSLDFKRLIRKVAQMEDEPKANRLELAYGHYLLGTDNYQKAFKIYREIEADAKGDDKRLFEYFLAKYNLLYLHNLFFTDEEYQGNRHYARSVDLDRVISDELDLFINDEVRKVMLEIKENKVIEDAIKKVRGLSKEIKTVRRALAKGTVYHAVPNYARQLLWVYRHVYAHTQRNYLIYDAYTIYRDLSADVFKGMLVSYRTPNHGISSFNSFALTEAILLVEPKRLQEMLCGIKTLDLPAEDTETMIARAAAFFSSYFKNNLFGDPHIDELIEKQLVNFLFCDKYTDIFSNLCTILRCLEPTEDQFRPVATALIGFIKVDGRLAWWDIEQLGLLLQTKGHLFGRERLLDLLYFALEHHREGQTNKYESLIQQAAKSLGKFYPDYKFDDKHLIKRAILNCRSRNGHIDLKPLIPLWQNSGPQVRQLLTEAFEDALDEDFDEYLYDRLLKKKVLPIDRKHYLDHLTALVERQKGSGYLGIVDGLPKFADTTAYSFLLIPYVLDMEFNDVRLRQLTRLSPFEEWLSNPYQFDYAIFDPYWLLAANSPYILNRLKGHEKIRIKLEHVLKEKYNKELAKYYFAYFV</sequence>
<dbReference type="EMBL" id="BAABJI010000002">
    <property type="protein sequence ID" value="GAA4915152.1"/>
    <property type="molecule type" value="Genomic_DNA"/>
</dbReference>
<evidence type="ECO:0000313" key="1">
    <source>
        <dbReference type="EMBL" id="GAA4915152.1"/>
    </source>
</evidence>
<accession>A0ABP9FW01</accession>
<evidence type="ECO:0000313" key="2">
    <source>
        <dbReference type="Proteomes" id="UP001501436"/>
    </source>
</evidence>
<gene>
    <name evidence="1" type="ORF">GCM10023313_18230</name>
</gene>
<proteinExistence type="predicted"/>